<keyword evidence="2" id="KW-1185">Reference proteome</keyword>
<comment type="caution">
    <text evidence="1">The sequence shown here is derived from an EMBL/GenBank/DDBJ whole genome shotgun (WGS) entry which is preliminary data.</text>
</comment>
<evidence type="ECO:0000313" key="2">
    <source>
        <dbReference type="Proteomes" id="UP000721844"/>
    </source>
</evidence>
<dbReference type="InterPro" id="IPR036425">
    <property type="entry name" value="MoaB/Mog-like_dom_sf"/>
</dbReference>
<gene>
    <name evidence="1" type="ORF">ACELLULO517_17360</name>
</gene>
<dbReference type="SUPFAM" id="SSF53218">
    <property type="entry name" value="Molybdenum cofactor biosynthesis proteins"/>
    <property type="match status" value="1"/>
</dbReference>
<evidence type="ECO:0000313" key="1">
    <source>
        <dbReference type="EMBL" id="MCB8882016.1"/>
    </source>
</evidence>
<dbReference type="Proteomes" id="UP000721844">
    <property type="component" value="Unassembled WGS sequence"/>
</dbReference>
<dbReference type="AlphaFoldDB" id="A0A964E502"/>
<proteinExistence type="predicted"/>
<evidence type="ECO:0008006" key="3">
    <source>
        <dbReference type="Google" id="ProtNLM"/>
    </source>
</evidence>
<dbReference type="RefSeq" id="WP_227308668.1">
    <property type="nucleotide sequence ID" value="NZ_JAESVA010000005.1"/>
</dbReference>
<accession>A0A964E502</accession>
<protein>
    <recommendedName>
        <fullName evidence="3">Molybdopterin molybdenumtransferase</fullName>
    </recommendedName>
</protein>
<organism evidence="1 2">
    <name type="scientific">Acidisoma cellulosilyticum</name>
    <dbReference type="NCBI Taxonomy" id="2802395"/>
    <lineage>
        <taxon>Bacteria</taxon>
        <taxon>Pseudomonadati</taxon>
        <taxon>Pseudomonadota</taxon>
        <taxon>Alphaproteobacteria</taxon>
        <taxon>Acetobacterales</taxon>
        <taxon>Acidocellaceae</taxon>
        <taxon>Acidisoma</taxon>
    </lineage>
</organism>
<name>A0A964E502_9PROT</name>
<reference evidence="1 2" key="1">
    <citation type="journal article" date="2021" name="Microorganisms">
        <title>Acidisoma silvae sp. nov. and Acidisomacellulosilytica sp. nov., Two Acidophilic Bacteria Isolated from Decaying Wood, Hydrolyzing Cellulose and Producing Poly-3-hydroxybutyrate.</title>
        <authorList>
            <person name="Mieszkin S."/>
            <person name="Pouder E."/>
            <person name="Uroz S."/>
            <person name="Simon-Colin C."/>
            <person name="Alain K."/>
        </authorList>
    </citation>
    <scope>NUCLEOTIDE SEQUENCE [LARGE SCALE GENOMIC DNA]</scope>
    <source>
        <strain evidence="1 2">HW T5.17</strain>
    </source>
</reference>
<sequence>MRFVSRPLDQAEGCMLAQTVQAGSQRLRKGVVLTGLMCHWLAAAGYAQVAVAEFGPEDRAENLAAQMLAAALAGEGLVHDAPVNGRCNLRAAADGLFRLDATRLARLNLLDEAVTLATLADRQPVRAGEVVGTVKIIPLAVEGKLLQRAQRIARQGVCRLAAYRARHCALILTRSPLRKDAVLLKTVASMNARIALRGGVMLPPRFCAHEAEPLAAEIAGAQADGADLLLIAGASAVADREDVAPRAVGLAGGQILRFGMPVFPGNLICLGLVGGADLIILPGCAGTDRLNGADWILDRFCSGEQVTPEDIALMGVGGLLDGAEAAPGVLARTKARR</sequence>
<dbReference type="EMBL" id="JAESVA010000005">
    <property type="protein sequence ID" value="MCB8882016.1"/>
    <property type="molecule type" value="Genomic_DNA"/>
</dbReference>